<comment type="subcellular location">
    <subcellularLocation>
        <location evidence="1">Nucleus</location>
    </subcellularLocation>
</comment>
<dbReference type="InterPro" id="IPR002738">
    <property type="entry name" value="RNase_P_p30"/>
</dbReference>
<accession>A0A6B2LCT3</accession>
<feature type="compositionally biased region" description="Polar residues" evidence="4">
    <location>
        <begin position="232"/>
        <end position="248"/>
    </location>
</feature>
<name>A0A6B2LCT3_9EUKA</name>
<organism evidence="5">
    <name type="scientific">Arcella intermedia</name>
    <dbReference type="NCBI Taxonomy" id="1963864"/>
    <lineage>
        <taxon>Eukaryota</taxon>
        <taxon>Amoebozoa</taxon>
        <taxon>Tubulinea</taxon>
        <taxon>Elardia</taxon>
        <taxon>Arcellinida</taxon>
        <taxon>Sphaerothecina</taxon>
        <taxon>Arcellidae</taxon>
        <taxon>Arcella</taxon>
    </lineage>
</organism>
<proteinExistence type="inferred from homology"/>
<dbReference type="AlphaFoldDB" id="A0A6B2LCT3"/>
<sequence length="260" mass="29503">MESIHTLDLKDQQYISHLRLQSSGKDFKQFRRLTLHVEEEGQLNALHQSSPIFSQYDIIAVSASNETLLKKCIDNGDVDIISFDFSQKISYPLRNKVISNAINKGIHFEILYSKVFGKKDAQALWLRNALHLVRISRGKNIILSSGAKDPLDLRGPYDVSNLSCMFGLEVSNAKHIVSTNCRSVLLHAEARKVGRGAFVSVPLNQLSEEQHWMVPEFSQIPIQKEEQKQDQKPSNTPQQPNTQKAKTQPNKRRRSQNKSG</sequence>
<dbReference type="PANTHER" id="PTHR13031">
    <property type="entry name" value="RIBONUCLEASE P SUBUNIT P30"/>
    <property type="match status" value="1"/>
</dbReference>
<dbReference type="Gene3D" id="3.20.20.140">
    <property type="entry name" value="Metal-dependent hydrolases"/>
    <property type="match status" value="1"/>
</dbReference>
<dbReference type="InterPro" id="IPR016195">
    <property type="entry name" value="Pol/histidinol_Pase-like"/>
</dbReference>
<keyword evidence="3" id="KW-0819">tRNA processing</keyword>
<dbReference type="GO" id="GO:0008033">
    <property type="term" value="P:tRNA processing"/>
    <property type="evidence" value="ECO:0007669"/>
    <property type="project" value="UniProtKB-KW"/>
</dbReference>
<protein>
    <submittedName>
        <fullName evidence="5">Uncharacterized protein</fullName>
    </submittedName>
</protein>
<evidence type="ECO:0000313" key="5">
    <source>
        <dbReference type="EMBL" id="NDV34853.1"/>
    </source>
</evidence>
<reference evidence="5" key="1">
    <citation type="journal article" date="2020" name="J. Eukaryot. Microbiol.">
        <title>De novo Sequencing, Assembly and Annotation of the Transcriptome for the Free-Living Testate Amoeba Arcella intermedia.</title>
        <authorList>
            <person name="Ribeiro G.M."/>
            <person name="Porfirio-Sousa A.L."/>
            <person name="Maurer-Alcala X.X."/>
            <person name="Katz L.A."/>
            <person name="Lahr D.J.G."/>
        </authorList>
    </citation>
    <scope>NUCLEOTIDE SEQUENCE</scope>
</reference>
<evidence type="ECO:0000256" key="2">
    <source>
        <dbReference type="ARBA" id="ARBA00007331"/>
    </source>
</evidence>
<feature type="region of interest" description="Disordered" evidence="4">
    <location>
        <begin position="218"/>
        <end position="260"/>
    </location>
</feature>
<dbReference type="SUPFAM" id="SSF89550">
    <property type="entry name" value="PHP domain-like"/>
    <property type="match status" value="1"/>
</dbReference>
<dbReference type="Pfam" id="PF01876">
    <property type="entry name" value="RNase_P_p30"/>
    <property type="match status" value="1"/>
</dbReference>
<dbReference type="PANTHER" id="PTHR13031:SF0">
    <property type="entry name" value="RIBONUCLEASE P PROTEIN SUBUNIT P30"/>
    <property type="match status" value="1"/>
</dbReference>
<dbReference type="EMBL" id="GIBP01005884">
    <property type="protein sequence ID" value="NDV34853.1"/>
    <property type="molecule type" value="Transcribed_RNA"/>
</dbReference>
<dbReference type="GO" id="GO:0003723">
    <property type="term" value="F:RNA binding"/>
    <property type="evidence" value="ECO:0007669"/>
    <property type="project" value="TreeGrafter"/>
</dbReference>
<comment type="similarity">
    <text evidence="2">Belongs to the eukaryotic/archaeal RNase P protein component 3 family.</text>
</comment>
<dbReference type="GO" id="GO:0005655">
    <property type="term" value="C:nucleolar ribonuclease P complex"/>
    <property type="evidence" value="ECO:0007669"/>
    <property type="project" value="TreeGrafter"/>
</dbReference>
<evidence type="ECO:0000256" key="3">
    <source>
        <dbReference type="ARBA" id="ARBA00022694"/>
    </source>
</evidence>
<evidence type="ECO:0000256" key="1">
    <source>
        <dbReference type="ARBA" id="ARBA00004123"/>
    </source>
</evidence>
<feature type="compositionally biased region" description="Basic residues" evidence="4">
    <location>
        <begin position="249"/>
        <end position="260"/>
    </location>
</feature>
<evidence type="ECO:0000256" key="4">
    <source>
        <dbReference type="SAM" id="MobiDB-lite"/>
    </source>
</evidence>